<reference evidence="1" key="1">
    <citation type="submission" date="2021-03" db="EMBL/GenBank/DDBJ databases">
        <title>Draft genome sequence of rust myrtle Austropuccinia psidii MF-1, a brazilian biotype.</title>
        <authorList>
            <person name="Quecine M.C."/>
            <person name="Pachon D.M.R."/>
            <person name="Bonatelli M.L."/>
            <person name="Correr F.H."/>
            <person name="Franceschini L.M."/>
            <person name="Leite T.F."/>
            <person name="Margarido G.R.A."/>
            <person name="Almeida C.A."/>
            <person name="Ferrarezi J.A."/>
            <person name="Labate C.A."/>
        </authorList>
    </citation>
    <scope>NUCLEOTIDE SEQUENCE</scope>
    <source>
        <strain evidence="1">MF-1</strain>
    </source>
</reference>
<keyword evidence="2" id="KW-1185">Reference proteome</keyword>
<proteinExistence type="predicted"/>
<dbReference type="Proteomes" id="UP000765509">
    <property type="component" value="Unassembled WGS sequence"/>
</dbReference>
<gene>
    <name evidence="1" type="ORF">O181_061216</name>
</gene>
<comment type="caution">
    <text evidence="1">The sequence shown here is derived from an EMBL/GenBank/DDBJ whole genome shotgun (WGS) entry which is preliminary data.</text>
</comment>
<accession>A0A9Q3HXA7</accession>
<protein>
    <submittedName>
        <fullName evidence="1">Uncharacterized protein</fullName>
    </submittedName>
</protein>
<dbReference type="EMBL" id="AVOT02028869">
    <property type="protein sequence ID" value="MBW0521501.1"/>
    <property type="molecule type" value="Genomic_DNA"/>
</dbReference>
<evidence type="ECO:0000313" key="1">
    <source>
        <dbReference type="EMBL" id="MBW0521501.1"/>
    </source>
</evidence>
<evidence type="ECO:0000313" key="2">
    <source>
        <dbReference type="Proteomes" id="UP000765509"/>
    </source>
</evidence>
<organism evidence="1 2">
    <name type="scientific">Austropuccinia psidii MF-1</name>
    <dbReference type="NCBI Taxonomy" id="1389203"/>
    <lineage>
        <taxon>Eukaryota</taxon>
        <taxon>Fungi</taxon>
        <taxon>Dikarya</taxon>
        <taxon>Basidiomycota</taxon>
        <taxon>Pucciniomycotina</taxon>
        <taxon>Pucciniomycetes</taxon>
        <taxon>Pucciniales</taxon>
        <taxon>Sphaerophragmiaceae</taxon>
        <taxon>Austropuccinia</taxon>
    </lineage>
</organism>
<name>A0A9Q3HXA7_9BASI</name>
<dbReference type="AlphaFoldDB" id="A0A9Q3HXA7"/>
<sequence length="158" mass="17646">MWLHLACGLSKLNCRKARDDLVEIVESVSQRFGVDSSFVSSTPQDVRTINKRLNLEASLERYLCCPTCFALYDIEIAPEDCGYQASSKSQPCGTRLFKSNALLGLLKPKIFVEPQPKKKNTSRFASAFRPASTKNSNFNICNAKHNSVAEMVPQFTYG</sequence>
<dbReference type="OrthoDB" id="3248986at2759"/>